<dbReference type="Proteomes" id="UP000034196">
    <property type="component" value="Unassembled WGS sequence"/>
</dbReference>
<reference evidence="1" key="1">
    <citation type="submission" date="2016-10" db="EMBL/GenBank/DDBJ databases">
        <title>Genome sequence of Streptomyces mangrovisoli MUSC 149.</title>
        <authorList>
            <person name="Lee L.-H."/>
            <person name="Ser H.-L."/>
        </authorList>
    </citation>
    <scope>NUCLEOTIDE SEQUENCE [LARGE SCALE GENOMIC DNA]</scope>
    <source>
        <strain evidence="1">MUSC 149</strain>
    </source>
</reference>
<protein>
    <recommendedName>
        <fullName evidence="3">RNA polymerase sigma factor 70 region 4 type 2 domain-containing protein</fullName>
    </recommendedName>
</protein>
<dbReference type="InterPro" id="IPR036388">
    <property type="entry name" value="WH-like_DNA-bd_sf"/>
</dbReference>
<dbReference type="InterPro" id="IPR013324">
    <property type="entry name" value="RNA_pol_sigma_r3/r4-like"/>
</dbReference>
<dbReference type="OrthoDB" id="4239121at2"/>
<organism evidence="1 2">
    <name type="scientific">Streptomyces mangrovisoli</name>
    <dbReference type="NCBI Taxonomy" id="1428628"/>
    <lineage>
        <taxon>Bacteria</taxon>
        <taxon>Bacillati</taxon>
        <taxon>Actinomycetota</taxon>
        <taxon>Actinomycetes</taxon>
        <taxon>Kitasatosporales</taxon>
        <taxon>Streptomycetaceae</taxon>
        <taxon>Streptomyces</taxon>
    </lineage>
</organism>
<evidence type="ECO:0000313" key="2">
    <source>
        <dbReference type="Proteomes" id="UP000034196"/>
    </source>
</evidence>
<gene>
    <name evidence="1" type="ORF">WN71_034190</name>
</gene>
<proteinExistence type="predicted"/>
<name>A0A1J4NMB2_9ACTN</name>
<dbReference type="AlphaFoldDB" id="A0A1J4NMB2"/>
<evidence type="ECO:0008006" key="3">
    <source>
        <dbReference type="Google" id="ProtNLM"/>
    </source>
</evidence>
<dbReference type="RefSeq" id="WP_046584018.1">
    <property type="nucleotide sequence ID" value="NZ_LAVA02000104.1"/>
</dbReference>
<comment type="caution">
    <text evidence="1">The sequence shown here is derived from an EMBL/GenBank/DDBJ whole genome shotgun (WGS) entry which is preliminary data.</text>
</comment>
<dbReference type="Gene3D" id="1.10.10.10">
    <property type="entry name" value="Winged helix-like DNA-binding domain superfamily/Winged helix DNA-binding domain"/>
    <property type="match status" value="1"/>
</dbReference>
<dbReference type="SUPFAM" id="SSF88659">
    <property type="entry name" value="Sigma3 and sigma4 domains of RNA polymerase sigma factors"/>
    <property type="match status" value="1"/>
</dbReference>
<evidence type="ECO:0000313" key="1">
    <source>
        <dbReference type="EMBL" id="OIJ63416.1"/>
    </source>
</evidence>
<accession>A0A1J4NMB2</accession>
<keyword evidence="2" id="KW-1185">Reference proteome</keyword>
<dbReference type="EMBL" id="LAVA02000104">
    <property type="protein sequence ID" value="OIJ63416.1"/>
    <property type="molecule type" value="Genomic_DNA"/>
</dbReference>
<sequence length="135" mass="14878">MHYQDRYLRYTRARVADAALSRRLVEAALGSVATNWTGILASHCPVAEAWDILGSVIAQAVRTRAVAGRCTNLYRSLPPLQADVVVLRHRLCLSDEQAADLLGVEESVITSQLRMAHRTILRRQQDSQAPEGAAT</sequence>